<accession>A0A423WHS6</accession>
<feature type="domain" description="Rit1 N-terminal" evidence="3">
    <location>
        <begin position="26"/>
        <end position="303"/>
    </location>
</feature>
<name>A0A423WHS6_CYTCH</name>
<proteinExistence type="predicted"/>
<evidence type="ECO:0000256" key="1">
    <source>
        <dbReference type="SAM" id="MobiDB-lite"/>
    </source>
</evidence>
<dbReference type="Proteomes" id="UP000284375">
    <property type="component" value="Unassembled WGS sequence"/>
</dbReference>
<dbReference type="Pfam" id="PF17184">
    <property type="entry name" value="Rit1_C"/>
    <property type="match status" value="1"/>
</dbReference>
<dbReference type="Pfam" id="PF04179">
    <property type="entry name" value="Init_tRNA_PT"/>
    <property type="match status" value="1"/>
</dbReference>
<gene>
    <name evidence="4" type="ORF">VSDG_01943</name>
</gene>
<evidence type="ECO:0000313" key="5">
    <source>
        <dbReference type="Proteomes" id="UP000284375"/>
    </source>
</evidence>
<comment type="caution">
    <text evidence="4">The sequence shown here is derived from an EMBL/GenBank/DDBJ whole genome shotgun (WGS) entry which is preliminary data.</text>
</comment>
<keyword evidence="5" id="KW-1185">Reference proteome</keyword>
<dbReference type="InterPro" id="IPR007306">
    <property type="entry name" value="Rit1"/>
</dbReference>
<dbReference type="PIRSF" id="PIRSF007747">
    <property type="entry name" value="Ribosyl_Ptfrase"/>
    <property type="match status" value="1"/>
</dbReference>
<dbReference type="GO" id="GO:0005737">
    <property type="term" value="C:cytoplasm"/>
    <property type="evidence" value="ECO:0007669"/>
    <property type="project" value="TreeGrafter"/>
</dbReference>
<dbReference type="PANTHER" id="PTHR31811:SF0">
    <property type="entry name" value="TRNA A64-2'-O-RIBOSYLPHOSPHATE TRANSFERASE"/>
    <property type="match status" value="1"/>
</dbReference>
<dbReference type="GO" id="GO:0043399">
    <property type="term" value="F:tRNA adenosine(64)-2'-O-ribosylphosphate transferase activity"/>
    <property type="evidence" value="ECO:0007669"/>
    <property type="project" value="InterPro"/>
</dbReference>
<dbReference type="EMBL" id="LJZO01000004">
    <property type="protein sequence ID" value="ROW02948.1"/>
    <property type="molecule type" value="Genomic_DNA"/>
</dbReference>
<dbReference type="GO" id="GO:0019988">
    <property type="term" value="P:charged-tRNA amino acid modification"/>
    <property type="evidence" value="ECO:0007669"/>
    <property type="project" value="InterPro"/>
</dbReference>
<evidence type="ECO:0000259" key="2">
    <source>
        <dbReference type="Pfam" id="PF04179"/>
    </source>
</evidence>
<feature type="region of interest" description="Disordered" evidence="1">
    <location>
        <begin position="309"/>
        <end position="333"/>
    </location>
</feature>
<dbReference type="OrthoDB" id="45256at2759"/>
<feature type="compositionally biased region" description="Polar residues" evidence="1">
    <location>
        <begin position="324"/>
        <end position="333"/>
    </location>
</feature>
<reference evidence="4 5" key="1">
    <citation type="submission" date="2015-09" db="EMBL/GenBank/DDBJ databases">
        <title>Host preference determinants of Valsa canker pathogens revealed by comparative genomics.</title>
        <authorList>
            <person name="Yin Z."/>
            <person name="Huang L."/>
        </authorList>
    </citation>
    <scope>NUCLEOTIDE SEQUENCE [LARGE SCALE GENOMIC DNA]</scope>
    <source>
        <strain evidence="4 5">YSFL</strain>
    </source>
</reference>
<dbReference type="STRING" id="252740.A0A423WHS6"/>
<sequence>MSALTDLIFPNQESNTNNINKILGDLKRSNLSITNRLRSIHEDAGFVEGIAAATPRPLVANERCGSWYIRPELKTASAYFKSTDGHTGQWKFSTRRLNLHLLPLIERHDGIIIVDSTRRGKRMPDSLSKTVPIWCCVLNRALFPDLAPECHGLHVPPNVVSDSERSQMLARVPGFVASFRELNPDLAGLRAQISRPLRPTWVTQETVQMGRLEEDLGIGRGGGGGGDGGDGVIFESFRPVVCCTSSRRVTGGEMSGHSGYVQGAGDDTENWALDLTPPVFWANLGRLLSTPEADLPGLIRSLVAAAGHQDDHRDSATPADDTDSNGGNKNNIRLPTTVRQLTPYIYVCPLPIPESLPTTEEGAELDWCKIELSSSTTPPETWVNNDGDEVDGQAQKKTKTKERRIIIADEAGGKDLSIGVALALICCCFGDEEGRVLRGTTGEAGGGGNGVGAGVAFNKTMIKVRLGRIMTTMPDANPNRATLQSVNSFLMDWR</sequence>
<protein>
    <recommendedName>
        <fullName evidence="6">Rit1 N-terminal domain-containing protein</fullName>
    </recommendedName>
</protein>
<organism evidence="4 5">
    <name type="scientific">Cytospora chrysosperma</name>
    <name type="common">Cytospora canker fungus</name>
    <name type="synonym">Sphaeria chrysosperma</name>
    <dbReference type="NCBI Taxonomy" id="252740"/>
    <lineage>
        <taxon>Eukaryota</taxon>
        <taxon>Fungi</taxon>
        <taxon>Dikarya</taxon>
        <taxon>Ascomycota</taxon>
        <taxon>Pezizomycotina</taxon>
        <taxon>Sordariomycetes</taxon>
        <taxon>Sordariomycetidae</taxon>
        <taxon>Diaporthales</taxon>
        <taxon>Cytosporaceae</taxon>
        <taxon>Cytospora</taxon>
    </lineage>
</organism>
<dbReference type="InterPro" id="IPR033421">
    <property type="entry name" value="Rit1_DUSP-like"/>
</dbReference>
<dbReference type="PANTHER" id="PTHR31811">
    <property type="entry name" value="TRNA A64-2'-O-RIBOSYLPHOSPHATE TRANSFERASE"/>
    <property type="match status" value="1"/>
</dbReference>
<evidence type="ECO:0008006" key="6">
    <source>
        <dbReference type="Google" id="ProtNLM"/>
    </source>
</evidence>
<evidence type="ECO:0000259" key="3">
    <source>
        <dbReference type="Pfam" id="PF17184"/>
    </source>
</evidence>
<feature type="domain" description="Rit1 DUSP-like" evidence="2">
    <location>
        <begin position="396"/>
        <end position="490"/>
    </location>
</feature>
<dbReference type="InterPro" id="IPR033449">
    <property type="entry name" value="Rit1_N"/>
</dbReference>
<dbReference type="AlphaFoldDB" id="A0A423WHS6"/>
<evidence type="ECO:0000313" key="4">
    <source>
        <dbReference type="EMBL" id="ROW02948.1"/>
    </source>
</evidence>